<reference evidence="1" key="1">
    <citation type="submission" date="2023-07" db="EMBL/GenBank/DDBJ databases">
        <title>Chromosome-level Genome Assembly of Striped Snakehead (Channa striata).</title>
        <authorList>
            <person name="Liu H."/>
        </authorList>
    </citation>
    <scope>NUCLEOTIDE SEQUENCE</scope>
    <source>
        <strain evidence="1">Gz</strain>
        <tissue evidence="1">Muscle</tissue>
    </source>
</reference>
<dbReference type="AlphaFoldDB" id="A0AA88N3P0"/>
<accession>A0AA88N3P0</accession>
<organism evidence="1 2">
    <name type="scientific">Channa striata</name>
    <name type="common">Snakehead murrel</name>
    <name type="synonym">Ophicephalus striatus</name>
    <dbReference type="NCBI Taxonomy" id="64152"/>
    <lineage>
        <taxon>Eukaryota</taxon>
        <taxon>Metazoa</taxon>
        <taxon>Chordata</taxon>
        <taxon>Craniata</taxon>
        <taxon>Vertebrata</taxon>
        <taxon>Euteleostomi</taxon>
        <taxon>Actinopterygii</taxon>
        <taxon>Neopterygii</taxon>
        <taxon>Teleostei</taxon>
        <taxon>Neoteleostei</taxon>
        <taxon>Acanthomorphata</taxon>
        <taxon>Anabantaria</taxon>
        <taxon>Anabantiformes</taxon>
        <taxon>Channoidei</taxon>
        <taxon>Channidae</taxon>
        <taxon>Channa</taxon>
    </lineage>
</organism>
<comment type="caution">
    <text evidence="1">The sequence shown here is derived from an EMBL/GenBank/DDBJ whole genome shotgun (WGS) entry which is preliminary data.</text>
</comment>
<gene>
    <name evidence="1" type="ORF">Q5P01_008590</name>
</gene>
<sequence length="108" mass="12025">MDGFPLSSALRSCLTCEEQVAAGLISQPSMERSSHPIGLSCRPASEYRVYVDQQQAQLFDDNLWIANHTTEQGAQTLCPNGDLRQNQYFILSNVTTLQTASEANYRLL</sequence>
<keyword evidence="2" id="KW-1185">Reference proteome</keyword>
<name>A0AA88N3P0_CHASR</name>
<dbReference type="EMBL" id="JAUPFM010000006">
    <property type="protein sequence ID" value="KAK2848756.1"/>
    <property type="molecule type" value="Genomic_DNA"/>
</dbReference>
<evidence type="ECO:0000313" key="1">
    <source>
        <dbReference type="EMBL" id="KAK2848756.1"/>
    </source>
</evidence>
<evidence type="ECO:0000313" key="2">
    <source>
        <dbReference type="Proteomes" id="UP001187415"/>
    </source>
</evidence>
<protein>
    <submittedName>
        <fullName evidence="1">Uncharacterized protein</fullName>
    </submittedName>
</protein>
<dbReference type="Proteomes" id="UP001187415">
    <property type="component" value="Unassembled WGS sequence"/>
</dbReference>
<proteinExistence type="predicted"/>